<protein>
    <recommendedName>
        <fullName evidence="5">Outer membrane lipoprotein-sorting protein</fullName>
    </recommendedName>
</protein>
<dbReference type="PANTHER" id="PTHR37507">
    <property type="entry name" value="SPORULATION PROTEIN YDCC"/>
    <property type="match status" value="1"/>
</dbReference>
<dbReference type="PANTHER" id="PTHR37507:SF2">
    <property type="entry name" value="SPORULATION PROTEIN YDCC"/>
    <property type="match status" value="1"/>
</dbReference>
<name>A0A1G6GGB1_9ACTN</name>
<evidence type="ECO:0008006" key="5">
    <source>
        <dbReference type="Google" id="ProtNLM"/>
    </source>
</evidence>
<dbReference type="SUPFAM" id="SSF89392">
    <property type="entry name" value="Prokaryotic lipoproteins and lipoprotein localization factors"/>
    <property type="match status" value="1"/>
</dbReference>
<evidence type="ECO:0000313" key="3">
    <source>
        <dbReference type="EMBL" id="SDB81062.1"/>
    </source>
</evidence>
<keyword evidence="2" id="KW-0732">Signal</keyword>
<accession>A0A1G6GGB1</accession>
<evidence type="ECO:0000256" key="1">
    <source>
        <dbReference type="SAM" id="MobiDB-lite"/>
    </source>
</evidence>
<organism evidence="3 4">
    <name type="scientific">Raineyella antarctica</name>
    <dbReference type="NCBI Taxonomy" id="1577474"/>
    <lineage>
        <taxon>Bacteria</taxon>
        <taxon>Bacillati</taxon>
        <taxon>Actinomycetota</taxon>
        <taxon>Actinomycetes</taxon>
        <taxon>Propionibacteriales</taxon>
        <taxon>Propionibacteriaceae</taxon>
        <taxon>Raineyella</taxon>
    </lineage>
</organism>
<dbReference type="InterPro" id="IPR029046">
    <property type="entry name" value="LolA/LolB/LppX"/>
</dbReference>
<dbReference type="Gene3D" id="2.50.20.10">
    <property type="entry name" value="Lipoprotein localisation LolA/LolB/LppX"/>
    <property type="match status" value="1"/>
</dbReference>
<dbReference type="Proteomes" id="UP000199086">
    <property type="component" value="Unassembled WGS sequence"/>
</dbReference>
<feature type="signal peptide" evidence="2">
    <location>
        <begin position="1"/>
        <end position="22"/>
    </location>
</feature>
<dbReference type="InterPro" id="IPR052944">
    <property type="entry name" value="Sporulation_related"/>
</dbReference>
<dbReference type="STRING" id="1577474.GA0111570_103203"/>
<sequence>MAAASTVALLGGGAVVATSAQASPSLPPRTAEQLLVDVQSPTVQALSGTVQTSADLGLPALPTGTGTSSSDPTALLSGDNTVRVWLDGQDRSRVSVIGSNEETSIIHNGSDVWTYSSADRTAKHLTANRTATEHQPTPVPSGAPTTPQQAAQQVLAAMDPSTTVTTSGTARVAGRDAYELVLTPAATEDTLVQSVTFAIDAETHLVLDVTVLGKGVDKPALQVGYSKIDYTSPDAGLFTFTAPAGTTVQEVAPPTQADKQAPTDATKTDQAKPTVVGDGWDTVVVTKTGSALTSTSGTDNAQAQQAKALLDSLPRVSGDWGSGRLLTGTLFSAVLTDDGRVAVGAVPADRLYAALR</sequence>
<feature type="chain" id="PRO_5011539969" description="Outer membrane lipoprotein-sorting protein" evidence="2">
    <location>
        <begin position="23"/>
        <end position="356"/>
    </location>
</feature>
<proteinExistence type="predicted"/>
<evidence type="ECO:0000313" key="4">
    <source>
        <dbReference type="Proteomes" id="UP000199086"/>
    </source>
</evidence>
<evidence type="ECO:0000256" key="2">
    <source>
        <dbReference type="SAM" id="SignalP"/>
    </source>
</evidence>
<keyword evidence="4" id="KW-1185">Reference proteome</keyword>
<feature type="region of interest" description="Disordered" evidence="1">
    <location>
        <begin position="55"/>
        <end position="75"/>
    </location>
</feature>
<feature type="region of interest" description="Disordered" evidence="1">
    <location>
        <begin position="253"/>
        <end position="273"/>
    </location>
</feature>
<dbReference type="AlphaFoldDB" id="A0A1G6GGB1"/>
<dbReference type="EMBL" id="FMYF01000003">
    <property type="protein sequence ID" value="SDB81062.1"/>
    <property type="molecule type" value="Genomic_DNA"/>
</dbReference>
<reference evidence="3 4" key="1">
    <citation type="submission" date="2016-06" db="EMBL/GenBank/DDBJ databases">
        <authorList>
            <person name="Olsen C.W."/>
            <person name="Carey S."/>
            <person name="Hinshaw L."/>
            <person name="Karasin A.I."/>
        </authorList>
    </citation>
    <scope>NUCLEOTIDE SEQUENCE [LARGE SCALE GENOMIC DNA]</scope>
    <source>
        <strain evidence="3 4">LZ-22</strain>
    </source>
</reference>
<feature type="region of interest" description="Disordered" evidence="1">
    <location>
        <begin position="127"/>
        <end position="146"/>
    </location>
</feature>
<gene>
    <name evidence="3" type="ORF">GA0111570_103203</name>
</gene>